<dbReference type="OrthoDB" id="2018133at2759"/>
<accession>A0A8H6VD54</accession>
<dbReference type="CDD" id="cd06558">
    <property type="entry name" value="crotonase-like"/>
    <property type="match status" value="1"/>
</dbReference>
<comment type="caution">
    <text evidence="3">The sequence shown here is derived from an EMBL/GenBank/DDBJ whole genome shotgun (WGS) entry which is preliminary data.</text>
</comment>
<keyword evidence="4" id="KW-1185">Reference proteome</keyword>
<dbReference type="EMBL" id="JABCIY010000219">
    <property type="protein sequence ID" value="KAF7187918.1"/>
    <property type="molecule type" value="Genomic_DNA"/>
</dbReference>
<dbReference type="Proteomes" id="UP000660729">
    <property type="component" value="Unassembled WGS sequence"/>
</dbReference>
<sequence>MSENLEDSVHITKPIQGITVITIDRAKRRNAVDANTARKLYKAVIDFEDDVEQKIAILNGANGTFCAGFDLTTVKPDGLGGQPHYDTKNVSRTIGPMGPSRLQIKKPVISAVSGYAVAGGLELSLLGDMRVVEEDAIFGVFCRRWGVPLIDGGTVRLQAVVGLGNAMDMILTGRGVGAQEALRMGLASRVVPKGKALEEALALAVSLLKFPQLCMNLDRNSCYNACYNARSFEEAMKYEFDHGVAAVAAEGAAGAKRFSDGKGRGGSFSKL</sequence>
<dbReference type="InterPro" id="IPR029045">
    <property type="entry name" value="ClpP/crotonase-like_dom_sf"/>
</dbReference>
<dbReference type="SUPFAM" id="SSF52096">
    <property type="entry name" value="ClpP/crotonase"/>
    <property type="match status" value="1"/>
</dbReference>
<dbReference type="AlphaFoldDB" id="A0A8H6VD54"/>
<comment type="similarity">
    <text evidence="1">Belongs to the enoyl-CoA hydratase/isomerase family.</text>
</comment>
<dbReference type="PANTHER" id="PTHR43802">
    <property type="entry name" value="ENOYL-COA HYDRATASE"/>
    <property type="match status" value="1"/>
</dbReference>
<organism evidence="3 4">
    <name type="scientific">Pseudocercospora fuligena</name>
    <dbReference type="NCBI Taxonomy" id="685502"/>
    <lineage>
        <taxon>Eukaryota</taxon>
        <taxon>Fungi</taxon>
        <taxon>Dikarya</taxon>
        <taxon>Ascomycota</taxon>
        <taxon>Pezizomycotina</taxon>
        <taxon>Dothideomycetes</taxon>
        <taxon>Dothideomycetidae</taxon>
        <taxon>Mycosphaerellales</taxon>
        <taxon>Mycosphaerellaceae</taxon>
        <taxon>Pseudocercospora</taxon>
    </lineage>
</organism>
<reference evidence="3" key="1">
    <citation type="submission" date="2020-04" db="EMBL/GenBank/DDBJ databases">
        <title>Draft genome resource of the tomato pathogen Pseudocercospora fuligena.</title>
        <authorList>
            <person name="Zaccaron A."/>
        </authorList>
    </citation>
    <scope>NUCLEOTIDE SEQUENCE</scope>
    <source>
        <strain evidence="3">PF001</strain>
    </source>
</reference>
<gene>
    <name evidence="3" type="ORF">HII31_10818</name>
</gene>
<keyword evidence="2" id="KW-0843">Virulence</keyword>
<dbReference type="InterPro" id="IPR001753">
    <property type="entry name" value="Enoyl-CoA_hydra/iso"/>
</dbReference>
<dbReference type="Gene3D" id="3.90.226.10">
    <property type="entry name" value="2-enoyl-CoA Hydratase, Chain A, domain 1"/>
    <property type="match status" value="1"/>
</dbReference>
<proteinExistence type="inferred from homology"/>
<protein>
    <submittedName>
        <fullName evidence="3">Carnitinyl-CoA dehydratase</fullName>
    </submittedName>
</protein>
<dbReference type="NCBIfam" id="NF006108">
    <property type="entry name" value="PRK08259.1"/>
    <property type="match status" value="1"/>
</dbReference>
<dbReference type="Gene3D" id="1.10.287.2460">
    <property type="match status" value="1"/>
</dbReference>
<feature type="non-terminal residue" evidence="3">
    <location>
        <position position="1"/>
    </location>
</feature>
<name>A0A8H6VD54_9PEZI</name>
<dbReference type="Pfam" id="PF00378">
    <property type="entry name" value="ECH_1"/>
    <property type="match status" value="1"/>
</dbReference>
<evidence type="ECO:0000313" key="4">
    <source>
        <dbReference type="Proteomes" id="UP000660729"/>
    </source>
</evidence>
<evidence type="ECO:0000256" key="1">
    <source>
        <dbReference type="ARBA" id="ARBA00005254"/>
    </source>
</evidence>
<evidence type="ECO:0000256" key="2">
    <source>
        <dbReference type="ARBA" id="ARBA00023026"/>
    </source>
</evidence>
<evidence type="ECO:0000313" key="3">
    <source>
        <dbReference type="EMBL" id="KAF7187918.1"/>
    </source>
</evidence>
<dbReference type="PANTHER" id="PTHR43802:SF1">
    <property type="entry name" value="IP11341P-RELATED"/>
    <property type="match status" value="1"/>
</dbReference>